<dbReference type="PANTHER" id="PTHR42693:SF53">
    <property type="entry name" value="ENDO-4-O-SULFATASE"/>
    <property type="match status" value="1"/>
</dbReference>
<evidence type="ECO:0000256" key="1">
    <source>
        <dbReference type="ARBA" id="ARBA00008779"/>
    </source>
</evidence>
<dbReference type="Proteomes" id="UP001302249">
    <property type="component" value="Chromosome"/>
</dbReference>
<dbReference type="SUPFAM" id="SSF53649">
    <property type="entry name" value="Alkaline phosphatase-like"/>
    <property type="match status" value="1"/>
</dbReference>
<dbReference type="PROSITE" id="PS00149">
    <property type="entry name" value="SULFATASE_2"/>
    <property type="match status" value="1"/>
</dbReference>
<evidence type="ECO:0000259" key="6">
    <source>
        <dbReference type="Pfam" id="PF00884"/>
    </source>
</evidence>
<proteinExistence type="inferred from homology"/>
<keyword evidence="2" id="KW-0479">Metal-binding</keyword>
<evidence type="ECO:0000256" key="2">
    <source>
        <dbReference type="ARBA" id="ARBA00022723"/>
    </source>
</evidence>
<keyword evidence="3 7" id="KW-0378">Hydrolase</keyword>
<dbReference type="InterPro" id="IPR024607">
    <property type="entry name" value="Sulfatase_CS"/>
</dbReference>
<evidence type="ECO:0000256" key="5">
    <source>
        <dbReference type="SAM" id="MobiDB-lite"/>
    </source>
</evidence>
<evidence type="ECO:0000313" key="7">
    <source>
        <dbReference type="EMBL" id="WNO53570.1"/>
    </source>
</evidence>
<evidence type="ECO:0000256" key="4">
    <source>
        <dbReference type="ARBA" id="ARBA00022837"/>
    </source>
</evidence>
<evidence type="ECO:0000313" key="8">
    <source>
        <dbReference type="Proteomes" id="UP001302249"/>
    </source>
</evidence>
<dbReference type="InterPro" id="IPR000917">
    <property type="entry name" value="Sulfatase_N"/>
</dbReference>
<keyword evidence="4" id="KW-0106">Calcium</keyword>
<gene>
    <name evidence="7" type="ORF">RPR59_14200</name>
</gene>
<dbReference type="Gene3D" id="3.30.1120.10">
    <property type="match status" value="1"/>
</dbReference>
<feature type="domain" description="Sulfatase N-terminal" evidence="6">
    <location>
        <begin position="65"/>
        <end position="484"/>
    </location>
</feature>
<sequence length="600" mass="66574">MDIRGTNATKKAARSGLRGAAMRLAVAGSMLGCCAAGIQQPVHAAPGPQSAATPAQAPDSAPSRPNLLVIMGDDIGYSDIGAYGGNIDTPNLDELARHSIKFTNFYNMSRCCPSRAALLTGRYPHRVNMAGNGTSLSLEVPTVAEELRDSGYATSMVGKWHLTAAKPIKNEAEHLKWLNHQGHFDRDFGDRRTYPAARGFDHHWGIIWGVADYYDPFSLVDDFTPVKSVPKDFYLTDAITDHAVQQINTLAHGRKPFMMYLAYTAAHWPLMAPEKVIQKYITRFSGGWNALRRQRYEKQVELGLIAPGTELPPVTTGYAGNADIAWNKLTPEQRKVQIRKMATHAAMIDIMDQGIGRVIQALKDSGQYDNTVVMFLVDNGASPEVMTRPGYDRPSETRDGRKIRYGEYPEAKIGTELTMAGIGTQWASAANTPWRYWKREQYQGGTHTPFLFSWPGHMGDRAGTKTTEVAHIIDVTPTLLDLAGTKPHLKGKPPIDGVSFAGVLKGQPVERSQPLFFEHYAARGILDGNWKMVSLAPNGRRKTYRPWHLYDMKTDRTEMHDVSAQHPEVAARLNREWLAWAQDVGVDIHAEPTEADRTDD</sequence>
<protein>
    <submittedName>
        <fullName evidence="7">Arylsulfatase</fullName>
        <ecNumber evidence="7">3.1.6.-</ecNumber>
    </submittedName>
</protein>
<dbReference type="InterPro" id="IPR017850">
    <property type="entry name" value="Alkaline_phosphatase_core_sf"/>
</dbReference>
<dbReference type="InterPro" id="IPR050738">
    <property type="entry name" value="Sulfatase"/>
</dbReference>
<dbReference type="Pfam" id="PF00884">
    <property type="entry name" value="Sulfatase"/>
    <property type="match status" value="1"/>
</dbReference>
<dbReference type="RefSeq" id="WP_313915137.1">
    <property type="nucleotide sequence ID" value="NZ_CP135076.1"/>
</dbReference>
<keyword evidence="8" id="KW-1185">Reference proteome</keyword>
<dbReference type="GO" id="GO:0016787">
    <property type="term" value="F:hydrolase activity"/>
    <property type="evidence" value="ECO:0007669"/>
    <property type="project" value="UniProtKB-KW"/>
</dbReference>
<dbReference type="PANTHER" id="PTHR42693">
    <property type="entry name" value="ARYLSULFATASE FAMILY MEMBER"/>
    <property type="match status" value="1"/>
</dbReference>
<organism evidence="7 8">
    <name type="scientific">Stakelama saccharophila</name>
    <dbReference type="NCBI Taxonomy" id="3075605"/>
    <lineage>
        <taxon>Bacteria</taxon>
        <taxon>Pseudomonadati</taxon>
        <taxon>Pseudomonadota</taxon>
        <taxon>Alphaproteobacteria</taxon>
        <taxon>Sphingomonadales</taxon>
        <taxon>Sphingomonadaceae</taxon>
        <taxon>Stakelama</taxon>
    </lineage>
</organism>
<reference evidence="7 8" key="1">
    <citation type="submission" date="2023-09" db="EMBL/GenBank/DDBJ databases">
        <authorList>
            <person name="Rey-Velasco X."/>
        </authorList>
    </citation>
    <scope>NUCLEOTIDE SEQUENCE [LARGE SCALE GENOMIC DNA]</scope>
    <source>
        <strain evidence="7 8">W311</strain>
    </source>
</reference>
<dbReference type="EMBL" id="CP135076">
    <property type="protein sequence ID" value="WNO53570.1"/>
    <property type="molecule type" value="Genomic_DNA"/>
</dbReference>
<comment type="similarity">
    <text evidence="1">Belongs to the sulfatase family.</text>
</comment>
<accession>A0ABZ0B812</accession>
<feature type="region of interest" description="Disordered" evidence="5">
    <location>
        <begin position="44"/>
        <end position="64"/>
    </location>
</feature>
<name>A0ABZ0B812_9SPHN</name>
<dbReference type="CDD" id="cd16025">
    <property type="entry name" value="PAS_like"/>
    <property type="match status" value="1"/>
</dbReference>
<dbReference type="Gene3D" id="3.40.720.10">
    <property type="entry name" value="Alkaline Phosphatase, subunit A"/>
    <property type="match status" value="1"/>
</dbReference>
<dbReference type="EC" id="3.1.6.-" evidence="7"/>
<evidence type="ECO:0000256" key="3">
    <source>
        <dbReference type="ARBA" id="ARBA00022801"/>
    </source>
</evidence>